<evidence type="ECO:0000313" key="2">
    <source>
        <dbReference type="Proteomes" id="UP001152622"/>
    </source>
</evidence>
<name>A0A9Q1G8I2_SYNKA</name>
<reference evidence="1" key="1">
    <citation type="journal article" date="2023" name="Science">
        <title>Genome structures resolve the early diversification of teleost fishes.</title>
        <authorList>
            <person name="Parey E."/>
            <person name="Louis A."/>
            <person name="Montfort J."/>
            <person name="Bouchez O."/>
            <person name="Roques C."/>
            <person name="Iampietro C."/>
            <person name="Lluch J."/>
            <person name="Castinel A."/>
            <person name="Donnadieu C."/>
            <person name="Desvignes T."/>
            <person name="Floi Bucao C."/>
            <person name="Jouanno E."/>
            <person name="Wen M."/>
            <person name="Mejri S."/>
            <person name="Dirks R."/>
            <person name="Jansen H."/>
            <person name="Henkel C."/>
            <person name="Chen W.J."/>
            <person name="Zahm M."/>
            <person name="Cabau C."/>
            <person name="Klopp C."/>
            <person name="Thompson A.W."/>
            <person name="Robinson-Rechavi M."/>
            <person name="Braasch I."/>
            <person name="Lecointre G."/>
            <person name="Bobe J."/>
            <person name="Postlethwait J.H."/>
            <person name="Berthelot C."/>
            <person name="Roest Crollius H."/>
            <person name="Guiguen Y."/>
        </authorList>
    </citation>
    <scope>NUCLEOTIDE SEQUENCE</scope>
    <source>
        <strain evidence="1">WJC10195</strain>
    </source>
</reference>
<dbReference type="EMBL" id="JAINUF010000002">
    <property type="protein sequence ID" value="KAJ8376610.1"/>
    <property type="molecule type" value="Genomic_DNA"/>
</dbReference>
<organism evidence="1 2">
    <name type="scientific">Synaphobranchus kaupii</name>
    <name type="common">Kaup's arrowtooth eel</name>
    <dbReference type="NCBI Taxonomy" id="118154"/>
    <lineage>
        <taxon>Eukaryota</taxon>
        <taxon>Metazoa</taxon>
        <taxon>Chordata</taxon>
        <taxon>Craniata</taxon>
        <taxon>Vertebrata</taxon>
        <taxon>Euteleostomi</taxon>
        <taxon>Actinopterygii</taxon>
        <taxon>Neopterygii</taxon>
        <taxon>Teleostei</taxon>
        <taxon>Anguilliformes</taxon>
        <taxon>Synaphobranchidae</taxon>
        <taxon>Synaphobranchus</taxon>
    </lineage>
</organism>
<sequence>MASMSTKLAPLHGNDRGDYGSSDIHMFRNMDRLGPVINCAVGKLSGAPKLTHTLTKRRANPGTQYLQDKSKEMKGLERSCIVDGSTYSSFISREHDPKMTRLGIEHNIRDIDISGRNFMLDTKWTGHRTESKYDFRERRLPKPNSFIPPLPRDYQVHRSNHVNRFMLHKDLSHSSSKPFAIGSYEAYDLTSMPEIVSPVTVQSLCGKPSFSTDTHINRPGGNNRTPGLFRIGANKKSYTYIDPVCGASASFVVRLSEMASLEGETMRQENLKKLKKTKRLDS</sequence>
<proteinExistence type="predicted"/>
<gene>
    <name evidence="1" type="ORF">SKAU_G00071900</name>
</gene>
<comment type="caution">
    <text evidence="1">The sequence shown here is derived from an EMBL/GenBank/DDBJ whole genome shotgun (WGS) entry which is preliminary data.</text>
</comment>
<accession>A0A9Q1G8I2</accession>
<dbReference type="Proteomes" id="UP001152622">
    <property type="component" value="Chromosome 2"/>
</dbReference>
<dbReference type="AlphaFoldDB" id="A0A9Q1G8I2"/>
<dbReference type="Pfam" id="PF17690">
    <property type="entry name" value="DUF5537"/>
    <property type="match status" value="1"/>
</dbReference>
<dbReference type="InterPro" id="IPR040505">
    <property type="entry name" value="DUF5537"/>
</dbReference>
<evidence type="ECO:0000313" key="1">
    <source>
        <dbReference type="EMBL" id="KAJ8376610.1"/>
    </source>
</evidence>
<keyword evidence="2" id="KW-1185">Reference proteome</keyword>
<protein>
    <submittedName>
        <fullName evidence="1">Uncharacterized protein</fullName>
    </submittedName>
</protein>
<dbReference type="OrthoDB" id="9888309at2759"/>